<evidence type="ECO:0000313" key="2">
    <source>
        <dbReference type="EMBL" id="OWM73152.1"/>
    </source>
</evidence>
<organism evidence="2 3">
    <name type="scientific">Punica granatum</name>
    <name type="common">Pomegranate</name>
    <dbReference type="NCBI Taxonomy" id="22663"/>
    <lineage>
        <taxon>Eukaryota</taxon>
        <taxon>Viridiplantae</taxon>
        <taxon>Streptophyta</taxon>
        <taxon>Embryophyta</taxon>
        <taxon>Tracheophyta</taxon>
        <taxon>Spermatophyta</taxon>
        <taxon>Magnoliopsida</taxon>
        <taxon>eudicotyledons</taxon>
        <taxon>Gunneridae</taxon>
        <taxon>Pentapetalae</taxon>
        <taxon>rosids</taxon>
        <taxon>malvids</taxon>
        <taxon>Myrtales</taxon>
        <taxon>Lythraceae</taxon>
        <taxon>Punica</taxon>
    </lineage>
</organism>
<evidence type="ECO:0000313" key="3">
    <source>
        <dbReference type="Proteomes" id="UP000197138"/>
    </source>
</evidence>
<gene>
    <name evidence="2" type="ORF">CDL15_Pgr001266</name>
</gene>
<dbReference type="EMBL" id="MTKT01003953">
    <property type="protein sequence ID" value="OWM73152.1"/>
    <property type="molecule type" value="Genomic_DNA"/>
</dbReference>
<accession>A0A218WMB1</accession>
<sequence length="84" mass="9428">MERMWRRAAATYRTPSITSSPSNLELDTTISFTEQPTVGDKGAPWKSLPRCRHERALWECPRSGEEVRPVRPLTGAVASDTGRN</sequence>
<comment type="caution">
    <text evidence="2">The sequence shown here is derived from an EMBL/GenBank/DDBJ whole genome shotgun (WGS) entry which is preliminary data.</text>
</comment>
<feature type="region of interest" description="Disordered" evidence="1">
    <location>
        <begin position="63"/>
        <end position="84"/>
    </location>
</feature>
<proteinExistence type="predicted"/>
<protein>
    <submittedName>
        <fullName evidence="2">Uncharacterized protein</fullName>
    </submittedName>
</protein>
<dbReference type="Proteomes" id="UP000197138">
    <property type="component" value="Unassembled WGS sequence"/>
</dbReference>
<reference evidence="3" key="1">
    <citation type="journal article" date="2017" name="Plant J.">
        <title>The pomegranate (Punica granatum L.) genome and the genomics of punicalagin biosynthesis.</title>
        <authorList>
            <person name="Qin G."/>
            <person name="Xu C."/>
            <person name="Ming R."/>
            <person name="Tang H."/>
            <person name="Guyot R."/>
            <person name="Kramer E.M."/>
            <person name="Hu Y."/>
            <person name="Yi X."/>
            <person name="Qi Y."/>
            <person name="Xu X."/>
            <person name="Gao Z."/>
            <person name="Pan H."/>
            <person name="Jian J."/>
            <person name="Tian Y."/>
            <person name="Yue Z."/>
            <person name="Xu Y."/>
        </authorList>
    </citation>
    <scope>NUCLEOTIDE SEQUENCE [LARGE SCALE GENOMIC DNA]</scope>
    <source>
        <strain evidence="3">cv. Dabenzi</strain>
    </source>
</reference>
<feature type="compositionally biased region" description="Polar residues" evidence="1">
    <location>
        <begin position="13"/>
        <end position="24"/>
    </location>
</feature>
<name>A0A218WMB1_PUNGR</name>
<dbReference type="AlphaFoldDB" id="A0A218WMB1"/>
<feature type="region of interest" description="Disordered" evidence="1">
    <location>
        <begin position="1"/>
        <end position="24"/>
    </location>
</feature>
<evidence type="ECO:0000256" key="1">
    <source>
        <dbReference type="SAM" id="MobiDB-lite"/>
    </source>
</evidence>